<feature type="transmembrane region" description="Helical" evidence="1">
    <location>
        <begin position="554"/>
        <end position="576"/>
    </location>
</feature>
<proteinExistence type="predicted"/>
<feature type="transmembrane region" description="Helical" evidence="1">
    <location>
        <begin position="260"/>
        <end position="278"/>
    </location>
</feature>
<organism evidence="2">
    <name type="scientific">uncultured bacterium contig00028</name>
    <dbReference type="NCBI Taxonomy" id="1181517"/>
    <lineage>
        <taxon>Bacteria</taxon>
        <taxon>environmental samples</taxon>
    </lineage>
</organism>
<sequence length="957" mass="109567">MTDRFCKHLVAGFAAFIAFIAYFFTVAPTVSFWDCGEFIASAYTLGIPHPPGRPFYVLFVRAVMVLLPMVEEIAKRANLISVFASAATTYLTVIFVWHLLSRLAKNAIRTIFIAASLSAALLLMFSSTFWFNAVEAEVYNLVMLIMMLNAYIALLYLDCKDETRRFQYLVFICYLAFLGVGFHLFAMLTIPAIFVLVLLAEEKPLKALIDRWPLWISGTVLCSIVYAISNFLTFAFILLAVLLLIWFYTKKGPLHRDISLSLALTVVALIGFSTHLYIPIRSSLNPIIDENNPEIIIRDENGRLQFKNLLPFKNNESWRAFYDYLERKQYGSESMISRSFYRRSQFENQVLAFPHMGYGGYQIAQYTPFKQGEVTYYRPGMYVIDPEVNPSVVRGSFEFPTLMMSIGENKPVQAFIFLLFNGLLAWTIVIAFRSNRTIGIYLALLYGLCSAGLLWYLNFADGTKPERRDYDMWVKEMKLYTDELSRMGMMTKIPSIPDPNKLWDIQRKSETNNSAKQSSHWQNWERIQAAFKSAGVQAPPLPTPVHLEVRNRDYFYTPAFAFMSLLYGLGIGFLLLNIQRKSASLFLPGSIAIVVLCGAVPLFANYKEHSRRNLWVPWDYAYNLLMSCEPNAILFTNGDNDTFPLWFAQEVAGIRKDVRVVNLSLGNTDWYIKQMLDNPPVLKLSYDRTGIDEKMVLSENNFEMPEQRIGYWVDRANQFIPILNRQIEILNDSLGSAAELDTRKLKLQVWTALKEWGESRRSGMMQTQYKLVADLAMNNPDRPIHVSTSVGLSNAVGLDKYMVQKGMVWDLLKGTLVPSKDSMDIERTAYLVDSVFKFRGLGDGTTFVNLETEQLLYSYNSLYIRLSMAIRGDFILALIRDEEAKAYEFLEKGLHYLDMGIKQFPKEWRNYLAAADLLQLAGEDLRAVEYLERGLGEVPQGAGNEYLLSELKKIRRE</sequence>
<keyword evidence="1" id="KW-0472">Membrane</keyword>
<accession>A0A806KE97</accession>
<dbReference type="PANTHER" id="PTHR16214:SF3">
    <property type="entry name" value="TRANSMEMBRANE PROTEIN 260"/>
    <property type="match status" value="1"/>
</dbReference>
<keyword evidence="1" id="KW-1133">Transmembrane helix</keyword>
<reference evidence="2" key="1">
    <citation type="submission" date="2012-03" db="EMBL/GenBank/DDBJ databases">
        <title>Functional metagenomics reveals considerable lignocellulase gene clusters in the gut microbiome of a wood-feeding higher termite.</title>
        <authorList>
            <person name="Liu N."/>
        </authorList>
    </citation>
    <scope>NUCLEOTIDE SEQUENCE</scope>
</reference>
<dbReference type="PANTHER" id="PTHR16214">
    <property type="entry name" value="TRANSMEMBRANE PROTEIN 260"/>
    <property type="match status" value="1"/>
</dbReference>
<feature type="transmembrane region" description="Helical" evidence="1">
    <location>
        <begin position="111"/>
        <end position="131"/>
    </location>
</feature>
<dbReference type="Pfam" id="PF11028">
    <property type="entry name" value="TMEM260-like"/>
    <property type="match status" value="1"/>
</dbReference>
<feature type="transmembrane region" description="Helical" evidence="1">
    <location>
        <begin position="582"/>
        <end position="604"/>
    </location>
</feature>
<dbReference type="EMBL" id="JQ844217">
    <property type="protein sequence ID" value="AGS52955.1"/>
    <property type="molecule type" value="Genomic_DNA"/>
</dbReference>
<dbReference type="InterPro" id="IPR052724">
    <property type="entry name" value="GT117_domain-containing"/>
</dbReference>
<feature type="transmembrane region" description="Helical" evidence="1">
    <location>
        <begin position="77"/>
        <end position="99"/>
    </location>
</feature>
<name>A0A806KE97_9BACT</name>
<protein>
    <submittedName>
        <fullName evidence="2">Putative membrane protein</fullName>
    </submittedName>
</protein>
<evidence type="ECO:0000313" key="2">
    <source>
        <dbReference type="EMBL" id="AGS52955.1"/>
    </source>
</evidence>
<feature type="transmembrane region" description="Helical" evidence="1">
    <location>
        <begin position="169"/>
        <end position="199"/>
    </location>
</feature>
<feature type="transmembrane region" description="Helical" evidence="1">
    <location>
        <begin position="138"/>
        <end position="157"/>
    </location>
</feature>
<keyword evidence="1" id="KW-0812">Transmembrane</keyword>
<dbReference type="AlphaFoldDB" id="A0A806KE97"/>
<evidence type="ECO:0000256" key="1">
    <source>
        <dbReference type="SAM" id="Phobius"/>
    </source>
</evidence>
<feature type="transmembrane region" description="Helical" evidence="1">
    <location>
        <begin position="438"/>
        <end position="458"/>
    </location>
</feature>
<dbReference type="InterPro" id="IPR021280">
    <property type="entry name" value="TMEM260-like"/>
</dbReference>
<feature type="transmembrane region" description="Helical" evidence="1">
    <location>
        <begin position="9"/>
        <end position="33"/>
    </location>
</feature>
<feature type="transmembrane region" description="Helical" evidence="1">
    <location>
        <begin position="412"/>
        <end position="432"/>
    </location>
</feature>
<feature type="transmembrane region" description="Helical" evidence="1">
    <location>
        <begin position="220"/>
        <end position="248"/>
    </location>
</feature>